<protein>
    <submittedName>
        <fullName evidence="2">Uncharacterized protein</fullName>
    </submittedName>
</protein>
<dbReference type="Proteomes" id="UP000039324">
    <property type="component" value="Unassembled WGS sequence"/>
</dbReference>
<evidence type="ECO:0000313" key="5">
    <source>
        <dbReference type="Proteomes" id="UP000290189"/>
    </source>
</evidence>
<organism evidence="2 4">
    <name type="scientific">Plasmodiophora brassicae</name>
    <name type="common">Clubroot disease agent</name>
    <dbReference type="NCBI Taxonomy" id="37360"/>
    <lineage>
        <taxon>Eukaryota</taxon>
        <taxon>Sar</taxon>
        <taxon>Rhizaria</taxon>
        <taxon>Endomyxa</taxon>
        <taxon>Phytomyxea</taxon>
        <taxon>Plasmodiophorida</taxon>
        <taxon>Plasmodiophoridae</taxon>
        <taxon>Plasmodiophora</taxon>
    </lineage>
</organism>
<dbReference type="Proteomes" id="UP000290189">
    <property type="component" value="Unassembled WGS sequence"/>
</dbReference>
<evidence type="ECO:0000313" key="2">
    <source>
        <dbReference type="EMBL" id="CEP02071.1"/>
    </source>
</evidence>
<geneLocation type="mitochondrion" evidence="3"/>
<keyword evidence="4" id="KW-1185">Reference proteome</keyword>
<dbReference type="EMBL" id="CDSF01000122">
    <property type="protein sequence ID" value="CEP02071.1"/>
    <property type="molecule type" value="Genomic_DNA"/>
</dbReference>
<evidence type="ECO:0000313" key="4">
    <source>
        <dbReference type="Proteomes" id="UP000039324"/>
    </source>
</evidence>
<dbReference type="EMBL" id="OVEO01000010">
    <property type="protein sequence ID" value="SPQ98923.1"/>
    <property type="molecule type" value="Genomic_DNA"/>
</dbReference>
<feature type="region of interest" description="Disordered" evidence="1">
    <location>
        <begin position="61"/>
        <end position="92"/>
    </location>
</feature>
<accession>A0A0G4J459</accession>
<evidence type="ECO:0000313" key="3">
    <source>
        <dbReference type="EMBL" id="SPQ98923.1"/>
    </source>
</evidence>
<keyword evidence="3" id="KW-0496">Mitochondrion</keyword>
<reference evidence="2 4" key="1">
    <citation type="submission" date="2015-02" db="EMBL/GenBank/DDBJ databases">
        <authorList>
            <person name="Chooi Y.-H."/>
        </authorList>
    </citation>
    <scope>NUCLEOTIDE SEQUENCE [LARGE SCALE GENOMIC DNA]</scope>
    <source>
        <strain evidence="2">E3</strain>
    </source>
</reference>
<reference evidence="3 5" key="2">
    <citation type="submission" date="2018-03" db="EMBL/GenBank/DDBJ databases">
        <authorList>
            <person name="Fogelqvist J."/>
        </authorList>
    </citation>
    <scope>NUCLEOTIDE SEQUENCE [LARGE SCALE GENOMIC DNA]</scope>
</reference>
<sequence length="92" mass="9991">MDPLKQIAEPIAGVATKAGLFVVDQINESKVIEKAAKEYTGDTAATGKGLAEQVFDQQLDQRERDAKPQTRPPLTEILGRAIAKGYDQDQPP</sequence>
<evidence type="ECO:0000256" key="1">
    <source>
        <dbReference type="SAM" id="MobiDB-lite"/>
    </source>
</evidence>
<gene>
    <name evidence="2" type="ORF">PBRA_002336</name>
    <name evidence="3" type="ORF">PLBR_LOCUS6138</name>
</gene>
<name>A0A0G4J459_PLABS</name>
<dbReference type="AlphaFoldDB" id="A0A0G4J459"/>
<proteinExistence type="predicted"/>